<evidence type="ECO:0000313" key="1">
    <source>
        <dbReference type="Proteomes" id="UP000887565"/>
    </source>
</evidence>
<protein>
    <submittedName>
        <fullName evidence="2">Uncharacterized protein</fullName>
    </submittedName>
</protein>
<dbReference type="Proteomes" id="UP000887565">
    <property type="component" value="Unplaced"/>
</dbReference>
<reference evidence="2" key="1">
    <citation type="submission" date="2022-11" db="UniProtKB">
        <authorList>
            <consortium name="WormBaseParasite"/>
        </authorList>
    </citation>
    <scope>IDENTIFICATION</scope>
</reference>
<proteinExistence type="predicted"/>
<evidence type="ECO:0000313" key="2">
    <source>
        <dbReference type="WBParaSite" id="nRc.2.0.1.t07091-RA"/>
    </source>
</evidence>
<name>A0A915HZ22_ROMCU</name>
<accession>A0A915HZ22</accession>
<sequence>MFKMKNRSSDHIIDRGCEFQNVMSRNACLISVVIQQTYGPLAQMNQLKQQKGFVRLAKTIDRQTNGSDFVSDKAFTRHRYPENGENNPDHIFGEKVNNTNNCTGVECGVRSYDFQSEKLDKTRRKESHTTSQRRLKYIKYFFK</sequence>
<dbReference type="WBParaSite" id="nRc.2.0.1.t07091-RA">
    <property type="protein sequence ID" value="nRc.2.0.1.t07091-RA"/>
    <property type="gene ID" value="nRc.2.0.1.g07091"/>
</dbReference>
<organism evidence="1 2">
    <name type="scientific">Romanomermis culicivorax</name>
    <name type="common">Nematode worm</name>
    <dbReference type="NCBI Taxonomy" id="13658"/>
    <lineage>
        <taxon>Eukaryota</taxon>
        <taxon>Metazoa</taxon>
        <taxon>Ecdysozoa</taxon>
        <taxon>Nematoda</taxon>
        <taxon>Enoplea</taxon>
        <taxon>Dorylaimia</taxon>
        <taxon>Mermithida</taxon>
        <taxon>Mermithoidea</taxon>
        <taxon>Mermithidae</taxon>
        <taxon>Romanomermis</taxon>
    </lineage>
</organism>
<dbReference type="AlphaFoldDB" id="A0A915HZ22"/>
<keyword evidence="1" id="KW-1185">Reference proteome</keyword>